<evidence type="ECO:0000256" key="6">
    <source>
        <dbReference type="ARBA" id="ARBA00022741"/>
    </source>
</evidence>
<keyword evidence="9" id="KW-0961">Cell wall biogenesis/degradation</keyword>
<evidence type="ECO:0000256" key="3">
    <source>
        <dbReference type="ARBA" id="ARBA00022490"/>
    </source>
</evidence>
<dbReference type="Gene3D" id="3.40.1190.10">
    <property type="entry name" value="Mur-like, catalytic domain"/>
    <property type="match status" value="1"/>
</dbReference>
<keyword evidence="4 9" id="KW-0436">Ligase</keyword>
<dbReference type="EC" id="6.3.2.9" evidence="9"/>
<evidence type="ECO:0000256" key="4">
    <source>
        <dbReference type="ARBA" id="ARBA00022598"/>
    </source>
</evidence>
<comment type="subcellular location">
    <subcellularLocation>
        <location evidence="1 9">Cytoplasm</location>
    </subcellularLocation>
</comment>
<evidence type="ECO:0000256" key="7">
    <source>
        <dbReference type="ARBA" id="ARBA00022840"/>
    </source>
</evidence>
<feature type="binding site" evidence="9">
    <location>
        <begin position="121"/>
        <end position="127"/>
    </location>
    <ligand>
        <name>ATP</name>
        <dbReference type="ChEBI" id="CHEBI:30616"/>
    </ligand>
</feature>
<dbReference type="PANTHER" id="PTHR43692">
    <property type="entry name" value="UDP-N-ACETYLMURAMOYLALANINE--D-GLUTAMATE LIGASE"/>
    <property type="match status" value="1"/>
</dbReference>
<evidence type="ECO:0000256" key="1">
    <source>
        <dbReference type="ARBA" id="ARBA00004496"/>
    </source>
</evidence>
<feature type="domain" description="Mur ligase central" evidence="10">
    <location>
        <begin position="119"/>
        <end position="297"/>
    </location>
</feature>
<dbReference type="GO" id="GO:0051301">
    <property type="term" value="P:cell division"/>
    <property type="evidence" value="ECO:0007669"/>
    <property type="project" value="UniProtKB-KW"/>
</dbReference>
<dbReference type="InterPro" id="IPR036615">
    <property type="entry name" value="Mur_ligase_C_dom_sf"/>
</dbReference>
<dbReference type="Gene3D" id="3.40.50.720">
    <property type="entry name" value="NAD(P)-binding Rossmann-like Domain"/>
    <property type="match status" value="1"/>
</dbReference>
<evidence type="ECO:0000256" key="9">
    <source>
        <dbReference type="HAMAP-Rule" id="MF_00639"/>
    </source>
</evidence>
<comment type="catalytic activity">
    <reaction evidence="9">
        <text>UDP-N-acetyl-alpha-D-muramoyl-L-alanine + D-glutamate + ATP = UDP-N-acetyl-alpha-D-muramoyl-L-alanyl-D-glutamate + ADP + phosphate + H(+)</text>
        <dbReference type="Rhea" id="RHEA:16429"/>
        <dbReference type="ChEBI" id="CHEBI:15378"/>
        <dbReference type="ChEBI" id="CHEBI:29986"/>
        <dbReference type="ChEBI" id="CHEBI:30616"/>
        <dbReference type="ChEBI" id="CHEBI:43474"/>
        <dbReference type="ChEBI" id="CHEBI:83898"/>
        <dbReference type="ChEBI" id="CHEBI:83900"/>
        <dbReference type="ChEBI" id="CHEBI:456216"/>
        <dbReference type="EC" id="6.3.2.9"/>
    </reaction>
</comment>
<keyword evidence="9" id="KW-0133">Cell shape</keyword>
<dbReference type="GO" id="GO:0008764">
    <property type="term" value="F:UDP-N-acetylmuramoylalanine-D-glutamate ligase activity"/>
    <property type="evidence" value="ECO:0007669"/>
    <property type="project" value="UniProtKB-UniRule"/>
</dbReference>
<accession>A0AAE2ZGK8</accession>
<reference evidence="11" key="1">
    <citation type="submission" date="2021-08" db="EMBL/GenBank/DDBJ databases">
        <title>Hoeflea bacterium WL0058 sp. nov., isolated from the sediment.</title>
        <authorList>
            <person name="Wang L."/>
            <person name="Zhang D."/>
        </authorList>
    </citation>
    <scope>NUCLEOTIDE SEQUENCE</scope>
    <source>
        <strain evidence="11">WL0058</strain>
    </source>
</reference>
<dbReference type="GO" id="GO:0005524">
    <property type="term" value="F:ATP binding"/>
    <property type="evidence" value="ECO:0007669"/>
    <property type="project" value="UniProtKB-UniRule"/>
</dbReference>
<dbReference type="GO" id="GO:0008360">
    <property type="term" value="P:regulation of cell shape"/>
    <property type="evidence" value="ECO:0007669"/>
    <property type="project" value="UniProtKB-KW"/>
</dbReference>
<evidence type="ECO:0000313" key="12">
    <source>
        <dbReference type="Proteomes" id="UP001196509"/>
    </source>
</evidence>
<evidence type="ECO:0000256" key="2">
    <source>
        <dbReference type="ARBA" id="ARBA00004752"/>
    </source>
</evidence>
<dbReference type="RefSeq" id="WP_220226480.1">
    <property type="nucleotide sequence ID" value="NZ_JAICBX010000001.1"/>
</dbReference>
<dbReference type="Pfam" id="PF08245">
    <property type="entry name" value="Mur_ligase_M"/>
    <property type="match status" value="1"/>
</dbReference>
<dbReference type="SUPFAM" id="SSF53244">
    <property type="entry name" value="MurD-like peptide ligases, peptide-binding domain"/>
    <property type="match status" value="1"/>
</dbReference>
<keyword evidence="12" id="KW-1185">Reference proteome</keyword>
<dbReference type="GO" id="GO:0005737">
    <property type="term" value="C:cytoplasm"/>
    <property type="evidence" value="ECO:0007669"/>
    <property type="project" value="UniProtKB-SubCell"/>
</dbReference>
<dbReference type="GO" id="GO:0004326">
    <property type="term" value="F:tetrahydrofolylpolyglutamate synthase activity"/>
    <property type="evidence" value="ECO:0007669"/>
    <property type="project" value="InterPro"/>
</dbReference>
<sequence length="470" mass="49544">MIAATAFKGKKIALFGLGGSGMATAHALAAGGADVIAYDDNRDRVAAAEEAGIATQDLRTVDWGDMDALVLAPGVPLTHPRPHWTVDLASAAGVEIIGDIELFARQRRMEAPDCPFIAITGTNGKSTTTALVAHILEHAGRDVQMGGNIGVAVMSLEPPKDGRFFVLECSSYQIDLAPTLNPTAGILLNLTADHLDRHGSMQHYADVKERLVAGSDTAVIGVDDNWCVMIADRLEHEGRKVMRISKRHAVAEGIYAEGDVLMQAQNGASGAIVELAGIATLRGAHNAQNAAAAIAACLAVGLSIDEIKAALPDFAGLNHRMQPVARSGRVLFVNDSKATNAEATSPALSTFKDVYWIAGGLPKQGGIASLSGLFNRVRKAYLIGEAAPAFAATLGDRVPYEISETLDRAVLHAAEDAARDQGGEPIVLLSPACASFDQYRNFEIRGNAFVEHVSKLDGVNMLVGQQETVT</sequence>
<proteinExistence type="inferred from homology"/>
<dbReference type="InterPro" id="IPR013221">
    <property type="entry name" value="Mur_ligase_cen"/>
</dbReference>
<dbReference type="InterPro" id="IPR036565">
    <property type="entry name" value="Mur-like_cat_sf"/>
</dbReference>
<evidence type="ECO:0000313" key="11">
    <source>
        <dbReference type="EMBL" id="MBW8635759.1"/>
    </source>
</evidence>
<dbReference type="AlphaFoldDB" id="A0AAE2ZGK8"/>
<dbReference type="HAMAP" id="MF_00639">
    <property type="entry name" value="MurD"/>
    <property type="match status" value="1"/>
</dbReference>
<dbReference type="GO" id="GO:0009252">
    <property type="term" value="P:peptidoglycan biosynthetic process"/>
    <property type="evidence" value="ECO:0007669"/>
    <property type="project" value="UniProtKB-UniRule"/>
</dbReference>
<gene>
    <name evidence="9 11" type="primary">murD</name>
    <name evidence="11" type="ORF">K1W69_01060</name>
</gene>
<evidence type="ECO:0000256" key="5">
    <source>
        <dbReference type="ARBA" id="ARBA00022618"/>
    </source>
</evidence>
<keyword evidence="5 9" id="KW-0132">Cell division</keyword>
<keyword evidence="7 9" id="KW-0067">ATP-binding</keyword>
<dbReference type="InterPro" id="IPR018109">
    <property type="entry name" value="Folylpolyglutamate_synth_CS"/>
</dbReference>
<protein>
    <recommendedName>
        <fullName evidence="9">UDP-N-acetylmuramoylalanine--D-glutamate ligase</fullName>
        <ecNumber evidence="9">6.3.2.9</ecNumber>
    </recommendedName>
    <alternativeName>
        <fullName evidence="9">D-glutamic acid-adding enzyme</fullName>
    </alternativeName>
    <alternativeName>
        <fullName evidence="9">UDP-N-acetylmuramoyl-L-alanyl-D-glutamate synthetase</fullName>
    </alternativeName>
</protein>
<dbReference type="SUPFAM" id="SSF51984">
    <property type="entry name" value="MurCD N-terminal domain"/>
    <property type="match status" value="1"/>
</dbReference>
<dbReference type="PROSITE" id="PS01011">
    <property type="entry name" value="FOLYLPOLYGLU_SYNT_1"/>
    <property type="match status" value="1"/>
</dbReference>
<dbReference type="NCBIfam" id="TIGR01087">
    <property type="entry name" value="murD"/>
    <property type="match status" value="1"/>
</dbReference>
<dbReference type="Proteomes" id="UP001196509">
    <property type="component" value="Unassembled WGS sequence"/>
</dbReference>
<dbReference type="SUPFAM" id="SSF53623">
    <property type="entry name" value="MurD-like peptide ligases, catalytic domain"/>
    <property type="match status" value="1"/>
</dbReference>
<comment type="similarity">
    <text evidence="9">Belongs to the MurCDEF family.</text>
</comment>
<dbReference type="EMBL" id="JAICBX010000001">
    <property type="protein sequence ID" value="MBW8635759.1"/>
    <property type="molecule type" value="Genomic_DNA"/>
</dbReference>
<keyword evidence="8 9" id="KW-0131">Cell cycle</keyword>
<name>A0AAE2ZGK8_9HYPH</name>
<keyword evidence="9" id="KW-0573">Peptidoglycan synthesis</keyword>
<comment type="caution">
    <text evidence="11">The sequence shown here is derived from an EMBL/GenBank/DDBJ whole genome shotgun (WGS) entry which is preliminary data.</text>
</comment>
<comment type="function">
    <text evidence="9">Cell wall formation. Catalyzes the addition of glutamate to the nucleotide precursor UDP-N-acetylmuramoyl-L-alanine (UMA).</text>
</comment>
<evidence type="ECO:0000259" key="10">
    <source>
        <dbReference type="Pfam" id="PF08245"/>
    </source>
</evidence>
<dbReference type="Gene3D" id="3.90.190.20">
    <property type="entry name" value="Mur ligase, C-terminal domain"/>
    <property type="match status" value="1"/>
</dbReference>
<dbReference type="PANTHER" id="PTHR43692:SF1">
    <property type="entry name" value="UDP-N-ACETYLMURAMOYLALANINE--D-GLUTAMATE LIGASE"/>
    <property type="match status" value="1"/>
</dbReference>
<dbReference type="InterPro" id="IPR005762">
    <property type="entry name" value="MurD"/>
</dbReference>
<comment type="pathway">
    <text evidence="2 9">Cell wall biogenesis; peptidoglycan biosynthesis.</text>
</comment>
<keyword evidence="3 9" id="KW-0963">Cytoplasm</keyword>
<evidence type="ECO:0000256" key="8">
    <source>
        <dbReference type="ARBA" id="ARBA00023306"/>
    </source>
</evidence>
<dbReference type="GO" id="GO:0071555">
    <property type="term" value="P:cell wall organization"/>
    <property type="evidence" value="ECO:0007669"/>
    <property type="project" value="UniProtKB-KW"/>
</dbReference>
<organism evidence="11 12">
    <name type="scientific">Flavimaribacter sediminis</name>
    <dbReference type="NCBI Taxonomy" id="2865987"/>
    <lineage>
        <taxon>Bacteria</taxon>
        <taxon>Pseudomonadati</taxon>
        <taxon>Pseudomonadota</taxon>
        <taxon>Alphaproteobacteria</taxon>
        <taxon>Hyphomicrobiales</taxon>
        <taxon>Rhizobiaceae</taxon>
        <taxon>Flavimaribacter</taxon>
    </lineage>
</organism>
<keyword evidence="6 9" id="KW-0547">Nucleotide-binding</keyword>